<feature type="domain" description="KIB1-4 beta-propeller" evidence="1">
    <location>
        <begin position="462"/>
        <end position="688"/>
    </location>
</feature>
<organism evidence="2 3">
    <name type="scientific">Cuscuta campestris</name>
    <dbReference type="NCBI Taxonomy" id="132261"/>
    <lineage>
        <taxon>Eukaryota</taxon>
        <taxon>Viridiplantae</taxon>
        <taxon>Streptophyta</taxon>
        <taxon>Embryophyta</taxon>
        <taxon>Tracheophyta</taxon>
        <taxon>Spermatophyta</taxon>
        <taxon>Magnoliopsida</taxon>
        <taxon>eudicotyledons</taxon>
        <taxon>Gunneridae</taxon>
        <taxon>Pentapetalae</taxon>
        <taxon>asterids</taxon>
        <taxon>lamiids</taxon>
        <taxon>Solanales</taxon>
        <taxon>Convolvulaceae</taxon>
        <taxon>Cuscuteae</taxon>
        <taxon>Cuscuta</taxon>
        <taxon>Cuscuta subgen. Grammica</taxon>
        <taxon>Cuscuta sect. Cleistogrammica</taxon>
    </lineage>
</organism>
<dbReference type="AlphaFoldDB" id="A0A484L724"/>
<dbReference type="PANTHER" id="PTHR33127:SF5">
    <property type="entry name" value="TRANSMEMBRANE PROTEIN"/>
    <property type="match status" value="1"/>
</dbReference>
<dbReference type="PANTHER" id="PTHR33127">
    <property type="entry name" value="TRANSMEMBRANE PROTEIN"/>
    <property type="match status" value="1"/>
</dbReference>
<dbReference type="Pfam" id="PF03478">
    <property type="entry name" value="Beta-prop_KIB1-4"/>
    <property type="match status" value="2"/>
</dbReference>
<name>A0A484L724_9ASTE</name>
<sequence length="734" mass="84029">MTIPGNREEVAASQPPPPGRRCPWLVYYHGKGYKKQSFCYDITGPSPVKTHIKSIPVLRDKKVLSCAHGRLVLYDYNAKSLSLCNSTTFDNTLILPDLHHLWNHKIDSCVLLLLPPGGNLTLLIFFEELPSIMLCRVGETKWSEISYGKYLEPFFLEELHKIARENGSPLFFRRAVGFGGKVYAQVGADWLDGFCYSMMSIEIVEEGAAEFGLVLRTVNGPADMSSGCFTPYINVYMLESCGELFLIHFSSGALVFEVYRMNFDTMAWERMKSIKDATFFIGENYCFSCPTSGSGDRIYFTRRKDHRLYCYNMEDGSVVMSSPRPAIPTPWPSPPIWMMPQLTLSIKQESEHINHDCNINNQRRRSIVISKMELSEKTDVCIQLCDLPYDLLEHFSKHLIAIDYMNFRATSKISQSVCPPINWRIALSGVEKNDCFASPLLMFPDRHESVYKFLDPSVNCNGNNYYFMRMPDSFGSHIIRYCNEGWVLLSKSGSGVNLYNPFKRDIITYNYSHTRIEDCLFFVGKPPGSMHPICIDFCDGIHVFVSINFEPGEDWSRDELTSEKNFDAAMQTSPVLYNDAFYYLDKMGRLGYLEIDLQLVNIRWEVLEKPQRPADLKFFSHNFLVECGGELISVFLGRAGKWVYAYKLNNSHQVWEKVSNLGGYDLYLNPTSSSAMPSSSGGNRIYFPLLRGTDIVYFSMETGKWHFSGSQQDSSSHLYGTRWYPNSCWIKPCW</sequence>
<reference evidence="2 3" key="1">
    <citation type="submission" date="2018-04" db="EMBL/GenBank/DDBJ databases">
        <authorList>
            <person name="Vogel A."/>
        </authorList>
    </citation>
    <scope>NUCLEOTIDE SEQUENCE [LARGE SCALE GENOMIC DNA]</scope>
</reference>
<feature type="domain" description="KIB1-4 beta-propeller" evidence="1">
    <location>
        <begin position="50"/>
        <end position="310"/>
    </location>
</feature>
<accession>A0A484L724</accession>
<gene>
    <name evidence="2" type="ORF">CCAM_LOCUS13938</name>
</gene>
<evidence type="ECO:0000313" key="2">
    <source>
        <dbReference type="EMBL" id="VFQ72162.1"/>
    </source>
</evidence>
<dbReference type="Proteomes" id="UP000595140">
    <property type="component" value="Unassembled WGS sequence"/>
</dbReference>
<dbReference type="OrthoDB" id="1295088at2759"/>
<protein>
    <recommendedName>
        <fullName evidence="1">KIB1-4 beta-propeller domain-containing protein</fullName>
    </recommendedName>
</protein>
<evidence type="ECO:0000313" key="3">
    <source>
        <dbReference type="Proteomes" id="UP000595140"/>
    </source>
</evidence>
<dbReference type="EMBL" id="OOIL02001115">
    <property type="protein sequence ID" value="VFQ72162.1"/>
    <property type="molecule type" value="Genomic_DNA"/>
</dbReference>
<dbReference type="InterPro" id="IPR005174">
    <property type="entry name" value="KIB1-4_b-propeller"/>
</dbReference>
<proteinExistence type="predicted"/>
<dbReference type="SUPFAM" id="SSF50998">
    <property type="entry name" value="Quinoprotein alcohol dehydrogenase-like"/>
    <property type="match status" value="1"/>
</dbReference>
<keyword evidence="3" id="KW-1185">Reference proteome</keyword>
<evidence type="ECO:0000259" key="1">
    <source>
        <dbReference type="Pfam" id="PF03478"/>
    </source>
</evidence>
<dbReference type="InterPro" id="IPR011047">
    <property type="entry name" value="Quinoprotein_ADH-like_sf"/>
</dbReference>